<feature type="domain" description="OmpR/PhoB-type" evidence="4">
    <location>
        <begin position="156"/>
        <end position="252"/>
    </location>
</feature>
<sequence>MELLLLTAVETAPQTPAHNARHTPVHTPTHSEARAGSDRGGPLPSLEILPHTVAVANLATPLQAALAYERTPHRVAAILLDGTADPRAARQAAIALAGRTRLPRIALLHDAALAALTHDWGVADFLTPDASPAEIEARLRLLPASGDDAADETAQTTAIETAGVEIDESNFVATVHGRTLDLTYKEFELLHFLALHPARVFTRDQLLSEVWGMDYFGGARTVDVHVRRLRAKLGEHEWLISTVRGVGYGFARGRPEQRGQQGYEA</sequence>
<feature type="region of interest" description="Disordered" evidence="3">
    <location>
        <begin position="10"/>
        <end position="41"/>
    </location>
</feature>
<protein>
    <submittedName>
        <fullName evidence="5">Response regulator transcription factor</fullName>
    </submittedName>
</protein>
<proteinExistence type="predicted"/>
<dbReference type="EMBL" id="JBHTLY010000002">
    <property type="protein sequence ID" value="MFD1201476.1"/>
    <property type="molecule type" value="Genomic_DNA"/>
</dbReference>
<evidence type="ECO:0000256" key="1">
    <source>
        <dbReference type="ARBA" id="ARBA00023125"/>
    </source>
</evidence>
<gene>
    <name evidence="5" type="ORF">ACFQ3U_06180</name>
</gene>
<dbReference type="InterPro" id="IPR049170">
    <property type="entry name" value="GlnR_N"/>
</dbReference>
<dbReference type="Gene3D" id="3.40.50.2300">
    <property type="match status" value="1"/>
</dbReference>
<dbReference type="Gene3D" id="1.10.10.10">
    <property type="entry name" value="Winged helix-like DNA-binding domain superfamily/Winged helix DNA-binding domain"/>
    <property type="match status" value="1"/>
</dbReference>
<dbReference type="Pfam" id="PF00486">
    <property type="entry name" value="Trans_reg_C"/>
    <property type="match status" value="1"/>
</dbReference>
<evidence type="ECO:0000313" key="6">
    <source>
        <dbReference type="Proteomes" id="UP001597181"/>
    </source>
</evidence>
<evidence type="ECO:0000256" key="3">
    <source>
        <dbReference type="SAM" id="MobiDB-lite"/>
    </source>
</evidence>
<evidence type="ECO:0000256" key="2">
    <source>
        <dbReference type="PROSITE-ProRule" id="PRU01091"/>
    </source>
</evidence>
<reference evidence="6" key="1">
    <citation type="journal article" date="2019" name="Int. J. Syst. Evol. Microbiol.">
        <title>The Global Catalogue of Microorganisms (GCM) 10K type strain sequencing project: providing services to taxonomists for standard genome sequencing and annotation.</title>
        <authorList>
            <consortium name="The Broad Institute Genomics Platform"/>
            <consortium name="The Broad Institute Genome Sequencing Center for Infectious Disease"/>
            <person name="Wu L."/>
            <person name="Ma J."/>
        </authorList>
    </citation>
    <scope>NUCLEOTIDE SEQUENCE [LARGE SCALE GENOMIC DNA]</scope>
    <source>
        <strain evidence="6">CCUG 50213</strain>
    </source>
</reference>
<comment type="caution">
    <text evidence="5">The sequence shown here is derived from an EMBL/GenBank/DDBJ whole genome shotgun (WGS) entry which is preliminary data.</text>
</comment>
<dbReference type="RefSeq" id="WP_343958157.1">
    <property type="nucleotide sequence ID" value="NZ_BAAAKZ010000002.1"/>
</dbReference>
<dbReference type="InterPro" id="IPR016032">
    <property type="entry name" value="Sig_transdc_resp-reg_C-effctor"/>
</dbReference>
<keyword evidence="1 2" id="KW-0238">DNA-binding</keyword>
<feature type="DNA-binding region" description="OmpR/PhoB-type" evidence="2">
    <location>
        <begin position="156"/>
        <end position="252"/>
    </location>
</feature>
<dbReference type="CDD" id="cd00383">
    <property type="entry name" value="trans_reg_C"/>
    <property type="match status" value="1"/>
</dbReference>
<accession>A0ABW3TLA0</accession>
<dbReference type="PROSITE" id="PS51755">
    <property type="entry name" value="OMPR_PHOB"/>
    <property type="match status" value="1"/>
</dbReference>
<name>A0ABW3TLA0_9MICO</name>
<organism evidence="5 6">
    <name type="scientific">Leucobacter albus</name>
    <dbReference type="NCBI Taxonomy" id="272210"/>
    <lineage>
        <taxon>Bacteria</taxon>
        <taxon>Bacillati</taxon>
        <taxon>Actinomycetota</taxon>
        <taxon>Actinomycetes</taxon>
        <taxon>Micrococcales</taxon>
        <taxon>Microbacteriaceae</taxon>
        <taxon>Leucobacter</taxon>
    </lineage>
</organism>
<dbReference type="SUPFAM" id="SSF46894">
    <property type="entry name" value="C-terminal effector domain of the bipartite response regulators"/>
    <property type="match status" value="1"/>
</dbReference>
<dbReference type="Proteomes" id="UP001597181">
    <property type="component" value="Unassembled WGS sequence"/>
</dbReference>
<dbReference type="PANTHER" id="PTHR48111:SF16">
    <property type="entry name" value="TRANSCRIPTIONAL REGULATORY PROTEIN GLNR"/>
    <property type="match status" value="1"/>
</dbReference>
<dbReference type="PANTHER" id="PTHR48111">
    <property type="entry name" value="REGULATOR OF RPOS"/>
    <property type="match status" value="1"/>
</dbReference>
<dbReference type="InterPro" id="IPR039420">
    <property type="entry name" value="WalR-like"/>
</dbReference>
<dbReference type="SMART" id="SM00862">
    <property type="entry name" value="Trans_reg_C"/>
    <property type="match status" value="1"/>
</dbReference>
<evidence type="ECO:0000313" key="5">
    <source>
        <dbReference type="EMBL" id="MFD1201476.1"/>
    </source>
</evidence>
<keyword evidence="6" id="KW-1185">Reference proteome</keyword>
<dbReference type="InterPro" id="IPR036388">
    <property type="entry name" value="WH-like_DNA-bd_sf"/>
</dbReference>
<dbReference type="InterPro" id="IPR001867">
    <property type="entry name" value="OmpR/PhoB-type_DNA-bd"/>
</dbReference>
<dbReference type="Pfam" id="PF21695">
    <property type="entry name" value="GlnR_1st"/>
    <property type="match status" value="1"/>
</dbReference>
<evidence type="ECO:0000259" key="4">
    <source>
        <dbReference type="PROSITE" id="PS51755"/>
    </source>
</evidence>